<keyword evidence="4" id="KW-1185">Reference proteome</keyword>
<dbReference type="OrthoDB" id="105697at2157"/>
<dbReference type="EMBL" id="FNBK01000001">
    <property type="protein sequence ID" value="SDE71549.1"/>
    <property type="molecule type" value="Genomic_DNA"/>
</dbReference>
<evidence type="ECO:0000256" key="1">
    <source>
        <dbReference type="ARBA" id="ARBA00008791"/>
    </source>
</evidence>
<dbReference type="Pfam" id="PF00582">
    <property type="entry name" value="Usp"/>
    <property type="match status" value="1"/>
</dbReference>
<evidence type="ECO:0000259" key="2">
    <source>
        <dbReference type="Pfam" id="PF00582"/>
    </source>
</evidence>
<proteinExistence type="inferred from homology"/>
<dbReference type="Gene3D" id="3.40.50.620">
    <property type="entry name" value="HUPs"/>
    <property type="match status" value="1"/>
</dbReference>
<dbReference type="PANTHER" id="PTHR46268:SF24">
    <property type="entry name" value="UNIVERSAL STRESS PROTEIN"/>
    <property type="match status" value="1"/>
</dbReference>
<dbReference type="SUPFAM" id="SSF52402">
    <property type="entry name" value="Adenine nucleotide alpha hydrolases-like"/>
    <property type="match status" value="1"/>
</dbReference>
<gene>
    <name evidence="3" type="ORF">SAMN05216218_10149</name>
</gene>
<dbReference type="InterPro" id="IPR014729">
    <property type="entry name" value="Rossmann-like_a/b/a_fold"/>
</dbReference>
<organism evidence="3 4">
    <name type="scientific">Halorientalis regularis</name>
    <dbReference type="NCBI Taxonomy" id="660518"/>
    <lineage>
        <taxon>Archaea</taxon>
        <taxon>Methanobacteriati</taxon>
        <taxon>Methanobacteriota</taxon>
        <taxon>Stenosarchaea group</taxon>
        <taxon>Halobacteria</taxon>
        <taxon>Halobacteriales</taxon>
        <taxon>Haloarculaceae</taxon>
        <taxon>Halorientalis</taxon>
    </lineage>
</organism>
<evidence type="ECO:0000313" key="3">
    <source>
        <dbReference type="EMBL" id="SDE71549.1"/>
    </source>
</evidence>
<dbReference type="InterPro" id="IPR006015">
    <property type="entry name" value="Universal_stress_UspA"/>
</dbReference>
<sequence>MTDHVLVPLDASPLSDRALEFTLDEYAEDATITVLHVLDFVEAGYGAPMEASLPGYWEDWYENEEENAERLFEDAQATADEYGVTLETETTLGKPARSIVEFADTESVDHIVMGSHGRSGVSRILLGSVAETVLRRAHCPVTIIR</sequence>
<comment type="similarity">
    <text evidence="1">Belongs to the universal stress protein A family.</text>
</comment>
<feature type="domain" description="UspA" evidence="2">
    <location>
        <begin position="1"/>
        <end position="145"/>
    </location>
</feature>
<dbReference type="Proteomes" id="UP000199076">
    <property type="component" value="Unassembled WGS sequence"/>
</dbReference>
<dbReference type="PRINTS" id="PR01438">
    <property type="entry name" value="UNVRSLSTRESS"/>
</dbReference>
<dbReference type="RefSeq" id="WP_092686451.1">
    <property type="nucleotide sequence ID" value="NZ_FNBK01000001.1"/>
</dbReference>
<evidence type="ECO:0000313" key="4">
    <source>
        <dbReference type="Proteomes" id="UP000199076"/>
    </source>
</evidence>
<accession>A0A1G7F6N9</accession>
<dbReference type="PANTHER" id="PTHR46268">
    <property type="entry name" value="STRESS RESPONSE PROTEIN NHAX"/>
    <property type="match status" value="1"/>
</dbReference>
<dbReference type="STRING" id="660518.SAMN05216218_10149"/>
<protein>
    <submittedName>
        <fullName evidence="3">Nucleotide-binding universal stress protein, UspA family</fullName>
    </submittedName>
</protein>
<dbReference type="InterPro" id="IPR006016">
    <property type="entry name" value="UspA"/>
</dbReference>
<name>A0A1G7F6N9_9EURY</name>
<reference evidence="4" key="1">
    <citation type="submission" date="2016-10" db="EMBL/GenBank/DDBJ databases">
        <authorList>
            <person name="Varghese N."/>
            <person name="Submissions S."/>
        </authorList>
    </citation>
    <scope>NUCLEOTIDE SEQUENCE [LARGE SCALE GENOMIC DNA]</scope>
    <source>
        <strain evidence="4">IBRC-M 10760</strain>
    </source>
</reference>
<dbReference type="AlphaFoldDB" id="A0A1G7F6N9"/>
<dbReference type="CDD" id="cd00293">
    <property type="entry name" value="USP-like"/>
    <property type="match status" value="1"/>
</dbReference>